<keyword evidence="4" id="KW-0786">Thiamine pyrophosphate</keyword>
<sequence>MTSNASDVAESHLTLPFCPSPEVACLHVMDAISHYGQASVPNTSEDHSIRVLRIECPTVLHVESADHLPKYFLRLLRFQGFGRESRSLFVARDGSYALGGWGQAHIASSLSAMLLSGTDDKVRYIGGRRFDEDRAIGAEWRDFFHDPSQEYWVLPRLEIASSGVYPKATYTVAANMLYDNATGKLLMGEADHGCVTRELPQTCYANLSVRYSNTVNTAISKFRNGSLDKVVISLRSTLSFEDGAYPMDPIDWLITVVEAVPDTKRYTIYIEPPHGESAFVCITPERLCRVEGGHVETEAVAGTWKPSEITNNEEADIKRSTEHSTVTKYIRGILSRRAHNVRVSRVDLLRLKELVHCKQMLEATVDLPDIEDGTNGDEIASLRSGHGVVEWLVRDLHPTPAVGGKPLKDAMTFIRAREPFDRGFFAAPCGVVSSNGGELAVSLRSALVERRHGSKVHVMAGAGLIEGSVPEDEWNEIRLKMRQFVGTLSDGVRPALNDPSEFPNFNTFWCAVFVDELVRLGIKHFVVCPGSRSTPLTIAVTKHPQTTHVVHTDERGAAFYALGYAKATGLPAPVIVTSGSAVANLLPAITEAQESHVPMLLLTADRPAELRDTGSNQTMNQTDIFKPYAVWTRDVAPPCESAPVRYLLSDTDYAVAQCLGQQGVVHLNMQFRENLAPEGGPVRGGQYEEMSAFHVPEDSRFTRWQMRSREPLTRTARPPRRSIDEDRVKELICGVMPELSGDTRLSGQVREQ</sequence>
<protein>
    <submittedName>
        <fullName evidence="8">Isochorismate synthase, putative</fullName>
    </submittedName>
</protein>
<keyword evidence="3" id="KW-0460">Magnesium</keyword>
<dbReference type="PANTHER" id="PTHR42916">
    <property type="entry name" value="2-SUCCINYL-5-ENOLPYRUVYL-6-HYDROXY-3-CYCLOHEXENE-1-CARBOXYLATE SYNTHASE"/>
    <property type="match status" value="1"/>
</dbReference>
<dbReference type="PANTHER" id="PTHR42916:SF1">
    <property type="entry name" value="PROTEIN PHYLLO, CHLOROPLASTIC"/>
    <property type="match status" value="1"/>
</dbReference>
<evidence type="ECO:0000256" key="2">
    <source>
        <dbReference type="ARBA" id="ARBA00022723"/>
    </source>
</evidence>
<reference evidence="8 9" key="1">
    <citation type="submission" date="2008-07" db="EMBL/GenBank/DDBJ databases">
        <authorList>
            <person name="El-Sayed N."/>
            <person name="Caler E."/>
            <person name="Inman J."/>
            <person name="Amedeo P."/>
            <person name="Hass B."/>
            <person name="Wortman J."/>
        </authorList>
    </citation>
    <scope>NUCLEOTIDE SEQUENCE [LARGE SCALE GENOMIC DNA]</scope>
    <source>
        <strain evidence="9">ATCC 50983 / TXsc</strain>
    </source>
</reference>
<accession>C5LD41</accession>
<dbReference type="Pfam" id="PF00425">
    <property type="entry name" value="Chorismate_bind"/>
    <property type="match status" value="2"/>
</dbReference>
<feature type="domain" description="Chorismate-utilising enzyme C-terminal" evidence="6">
    <location>
        <begin position="210"/>
        <end position="365"/>
    </location>
</feature>
<keyword evidence="2" id="KW-0479">Metal-binding</keyword>
<proteinExistence type="predicted"/>
<dbReference type="GO" id="GO:0030976">
    <property type="term" value="F:thiamine pyrophosphate binding"/>
    <property type="evidence" value="ECO:0007669"/>
    <property type="project" value="InterPro"/>
</dbReference>
<dbReference type="CDD" id="cd07037">
    <property type="entry name" value="TPP_PYR_MenD"/>
    <property type="match status" value="1"/>
</dbReference>
<evidence type="ECO:0000256" key="4">
    <source>
        <dbReference type="ARBA" id="ARBA00023052"/>
    </source>
</evidence>
<dbReference type="RefSeq" id="XP_002773569.1">
    <property type="nucleotide sequence ID" value="XM_002773523.1"/>
</dbReference>
<dbReference type="NCBIfam" id="TIGR00173">
    <property type="entry name" value="menD"/>
    <property type="match status" value="1"/>
</dbReference>
<dbReference type="InParanoid" id="C5LD41"/>
<evidence type="ECO:0000256" key="3">
    <source>
        <dbReference type="ARBA" id="ARBA00022842"/>
    </source>
</evidence>
<name>C5LD41_PERM5</name>
<dbReference type="GeneID" id="9041411"/>
<evidence type="ECO:0000313" key="8">
    <source>
        <dbReference type="EMBL" id="EER05385.1"/>
    </source>
</evidence>
<evidence type="ECO:0000256" key="5">
    <source>
        <dbReference type="ARBA" id="ARBA00023211"/>
    </source>
</evidence>
<dbReference type="Gene3D" id="3.40.50.970">
    <property type="match status" value="1"/>
</dbReference>
<dbReference type="Pfam" id="PF02776">
    <property type="entry name" value="TPP_enzyme_N"/>
    <property type="match status" value="1"/>
</dbReference>
<dbReference type="Gene3D" id="3.60.120.10">
    <property type="entry name" value="Anthranilate synthase"/>
    <property type="match status" value="1"/>
</dbReference>
<dbReference type="Proteomes" id="UP000007800">
    <property type="component" value="Unassembled WGS sequence"/>
</dbReference>
<keyword evidence="1" id="KW-0808">Transferase</keyword>
<dbReference type="EMBL" id="GG680950">
    <property type="protein sequence ID" value="EER05385.1"/>
    <property type="molecule type" value="Genomic_DNA"/>
</dbReference>
<organism evidence="9">
    <name type="scientific">Perkinsus marinus (strain ATCC 50983 / TXsc)</name>
    <dbReference type="NCBI Taxonomy" id="423536"/>
    <lineage>
        <taxon>Eukaryota</taxon>
        <taxon>Sar</taxon>
        <taxon>Alveolata</taxon>
        <taxon>Perkinsozoa</taxon>
        <taxon>Perkinsea</taxon>
        <taxon>Perkinsida</taxon>
        <taxon>Perkinsidae</taxon>
        <taxon>Perkinsus</taxon>
    </lineage>
</organism>
<dbReference type="AlphaFoldDB" id="C5LD41"/>
<feature type="domain" description="Chorismate-utilising enzyme C-terminal" evidence="6">
    <location>
        <begin position="392"/>
        <end position="480"/>
    </location>
</feature>
<dbReference type="SUPFAM" id="SSF52518">
    <property type="entry name" value="Thiamin diphosphate-binding fold (THDP-binding)"/>
    <property type="match status" value="1"/>
</dbReference>
<evidence type="ECO:0000256" key="1">
    <source>
        <dbReference type="ARBA" id="ARBA00022679"/>
    </source>
</evidence>
<dbReference type="SUPFAM" id="SSF56322">
    <property type="entry name" value="ADC synthase"/>
    <property type="match status" value="1"/>
</dbReference>
<dbReference type="GO" id="GO:0009234">
    <property type="term" value="P:menaquinone biosynthetic process"/>
    <property type="evidence" value="ECO:0007669"/>
    <property type="project" value="InterPro"/>
</dbReference>
<dbReference type="GO" id="GO:0046872">
    <property type="term" value="F:metal ion binding"/>
    <property type="evidence" value="ECO:0007669"/>
    <property type="project" value="UniProtKB-KW"/>
</dbReference>
<dbReference type="InterPro" id="IPR015890">
    <property type="entry name" value="Chorismate_C"/>
</dbReference>
<evidence type="ECO:0000313" key="9">
    <source>
        <dbReference type="Proteomes" id="UP000007800"/>
    </source>
</evidence>
<dbReference type="InterPro" id="IPR004433">
    <property type="entry name" value="MenaQ_synth_MenD"/>
</dbReference>
<keyword evidence="5" id="KW-0464">Manganese</keyword>
<dbReference type="GO" id="GO:0070204">
    <property type="term" value="F:2-succinyl-5-enolpyruvyl-6-hydroxy-3-cyclohexene-1-carboxylic-acid synthase activity"/>
    <property type="evidence" value="ECO:0007669"/>
    <property type="project" value="InterPro"/>
</dbReference>
<dbReference type="InterPro" id="IPR005801">
    <property type="entry name" value="ADC_synthase"/>
</dbReference>
<dbReference type="InterPro" id="IPR012001">
    <property type="entry name" value="Thiamin_PyroP_enz_TPP-bd_dom"/>
</dbReference>
<gene>
    <name evidence="8" type="ORF">Pmar_PMAR029564</name>
</gene>
<feature type="domain" description="Thiamine pyrophosphate enzyme N-terminal TPP-binding" evidence="7">
    <location>
        <begin position="512"/>
        <end position="623"/>
    </location>
</feature>
<dbReference type="InterPro" id="IPR029061">
    <property type="entry name" value="THDP-binding"/>
</dbReference>
<evidence type="ECO:0000259" key="7">
    <source>
        <dbReference type="Pfam" id="PF02776"/>
    </source>
</evidence>
<dbReference type="OrthoDB" id="434468at2759"/>
<keyword evidence="9" id="KW-1185">Reference proteome</keyword>
<evidence type="ECO:0000259" key="6">
    <source>
        <dbReference type="Pfam" id="PF00425"/>
    </source>
</evidence>